<proteinExistence type="predicted"/>
<evidence type="ECO:0000313" key="3">
    <source>
        <dbReference type="Proteomes" id="UP001409585"/>
    </source>
</evidence>
<evidence type="ECO:0008006" key="4">
    <source>
        <dbReference type="Google" id="ProtNLM"/>
    </source>
</evidence>
<evidence type="ECO:0000256" key="1">
    <source>
        <dbReference type="SAM" id="SignalP"/>
    </source>
</evidence>
<dbReference type="SUPFAM" id="SSF56935">
    <property type="entry name" value="Porins"/>
    <property type="match status" value="1"/>
</dbReference>
<dbReference type="InterPro" id="IPR023614">
    <property type="entry name" value="Porin_dom_sf"/>
</dbReference>
<organism evidence="2 3">
    <name type="scientific">Halioxenophilus aromaticivorans</name>
    <dbReference type="NCBI Taxonomy" id="1306992"/>
    <lineage>
        <taxon>Bacteria</taxon>
        <taxon>Pseudomonadati</taxon>
        <taxon>Pseudomonadota</taxon>
        <taxon>Gammaproteobacteria</taxon>
        <taxon>Alteromonadales</taxon>
        <taxon>Alteromonadaceae</taxon>
        <taxon>Halioxenophilus</taxon>
    </lineage>
</organism>
<comment type="caution">
    <text evidence="2">The sequence shown here is derived from an EMBL/GenBank/DDBJ whole genome shotgun (WGS) entry which is preliminary data.</text>
</comment>
<feature type="signal peptide" evidence="1">
    <location>
        <begin position="1"/>
        <end position="23"/>
    </location>
</feature>
<accession>A0AAV3U2B5</accession>
<dbReference type="Gene3D" id="2.40.160.10">
    <property type="entry name" value="Porin"/>
    <property type="match status" value="1"/>
</dbReference>
<feature type="chain" id="PRO_5043921043" description="DUF3570 domain-containing protein" evidence="1">
    <location>
        <begin position="24"/>
        <end position="396"/>
    </location>
</feature>
<gene>
    <name evidence="2" type="ORF">GCM10025791_21050</name>
</gene>
<reference evidence="3" key="1">
    <citation type="journal article" date="2019" name="Int. J. Syst. Evol. Microbiol.">
        <title>The Global Catalogue of Microorganisms (GCM) 10K type strain sequencing project: providing services to taxonomists for standard genome sequencing and annotation.</title>
        <authorList>
            <consortium name="The Broad Institute Genomics Platform"/>
            <consortium name="The Broad Institute Genome Sequencing Center for Infectious Disease"/>
            <person name="Wu L."/>
            <person name="Ma J."/>
        </authorList>
    </citation>
    <scope>NUCLEOTIDE SEQUENCE [LARGE SCALE GENOMIC DNA]</scope>
    <source>
        <strain evidence="3">JCM 19134</strain>
    </source>
</reference>
<dbReference type="Proteomes" id="UP001409585">
    <property type="component" value="Unassembled WGS sequence"/>
</dbReference>
<name>A0AAV3U2B5_9ALTE</name>
<sequence>MKHHWQLHLSTILLAGSAGAVSAQDALKEIDFHGFATQSYLYSSENNFFGESSDGSFDFFELGINTLWAPTKKLKLAVQAVARDAGNTDDGSIRLDYGFLEYQLLTTSSSNTGIRVGRVVNPLGFYNESRDVAATRPGTLLPQSIYFDVNRNLALSSDGVFIFYDKFSEQNDLSFQLSIAEPRTRDPDLEPALFGTSRPGSLEGTTSWLGRVLYEHDFGKIRLALTAADLNLEYQPKNDPIIRDGDLSFQPIILSAQYNTEKWELTTEWARRKTELTNLEVLPDWKLAGTSYFLQAAYRISNSLTVQLRYDSLVWDNDDKKGEEFASNPFYPYPGYTRYAKDWTLGLRWDINQHLLISAEVHDIKGTGWLSLLENPNPAAMEKDWRLFAVTASVRF</sequence>
<keyword evidence="3" id="KW-1185">Reference proteome</keyword>
<dbReference type="AlphaFoldDB" id="A0AAV3U2B5"/>
<dbReference type="RefSeq" id="WP_345421340.1">
    <property type="nucleotide sequence ID" value="NZ_AP031496.1"/>
</dbReference>
<evidence type="ECO:0000313" key="2">
    <source>
        <dbReference type="EMBL" id="GAA4942358.1"/>
    </source>
</evidence>
<protein>
    <recommendedName>
        <fullName evidence="4">DUF3570 domain-containing protein</fullName>
    </recommendedName>
</protein>
<dbReference type="EMBL" id="BAABLX010000016">
    <property type="protein sequence ID" value="GAA4942358.1"/>
    <property type="molecule type" value="Genomic_DNA"/>
</dbReference>
<keyword evidence="1" id="KW-0732">Signal</keyword>